<dbReference type="SMART" id="SM00256">
    <property type="entry name" value="FBOX"/>
    <property type="match status" value="1"/>
</dbReference>
<dbReference type="Pfam" id="PF00646">
    <property type="entry name" value="F-box"/>
    <property type="match status" value="1"/>
</dbReference>
<name>A0A6S6W111_9PLEO</name>
<dbReference type="EMBL" id="HG992980">
    <property type="protein sequence ID" value="CAE7033181.1"/>
    <property type="molecule type" value="Genomic_DNA"/>
</dbReference>
<gene>
    <name evidence="1" type="ORF">PTTW11_05157</name>
</gene>
<protein>
    <submittedName>
        <fullName evidence="1">F-box multi-domain protein</fullName>
    </submittedName>
</protein>
<dbReference type="Proteomes" id="UP000472372">
    <property type="component" value="Chromosome 4"/>
</dbReference>
<evidence type="ECO:0000313" key="2">
    <source>
        <dbReference type="Proteomes" id="UP000472372"/>
    </source>
</evidence>
<dbReference type="InterPro" id="IPR001810">
    <property type="entry name" value="F-box_dom"/>
</dbReference>
<dbReference type="SUPFAM" id="SSF81383">
    <property type="entry name" value="F-box domain"/>
    <property type="match status" value="1"/>
</dbReference>
<sequence length="644" mass="72851">MTVSLDQLPFDLIFCIVSHLDIEDIFHIGQTCRRLKASLDERTVSRRTVEINHPYTKEAELARAEKITYKQAFQALYERRHALSTAHPFSVRSLGHGNTFVYRQGTICVLHGEVVRISDLRSQSSNILDLVSIIRQKYPIVSGECKVQLLNYSEGILAVYCTKIRGSEASYIYAINTAPDCPTGKRVIEKIPLAACDRLLVRHDSRYLYYVTHTGRGDDGERKWEIDGISLDINFPLPRRERPLLLENFHGSDVGSTIAFEIHNDHFYAVSNQGSSEVEEIDYTSFYHVVRFPLNSPLPDEVEKDERLYRRQHKEGPIHDTWTDLTLQVDDCTNETVIVESRREWAQASSRQSRTFYVIKLNFGGNFEDMLDEQLLPENDPLVPLIDSSNHPHWKPTPALYSWSQHPEFSRTDTTRRSFMLARTKFRAYNYACTSFLDLVEDDRCCSNPSQPPCLRLRVGARREMGLQHTYSNSDNNTKAKAKSPITTHQRPTFVDTSTQYRHSPIRMWPPPASHCPCSKHLHIIMNPALPSGNTTHARSVIGILDGNYFIYMVKPARTYRSGDDSALGSIVVVDFSRGFPVAGGENGQGEKASASALSSASVYGTCGKYNAPVVSPATVAYSSPATSWIWSPGQERRCREGTC</sequence>
<dbReference type="InterPro" id="IPR036047">
    <property type="entry name" value="F-box-like_dom_sf"/>
</dbReference>
<evidence type="ECO:0000313" key="1">
    <source>
        <dbReference type="EMBL" id="CAE7033181.1"/>
    </source>
</evidence>
<accession>A0A6S6W111</accession>
<organism evidence="1 2">
    <name type="scientific">Pyrenophora teres f. teres</name>
    <dbReference type="NCBI Taxonomy" id="97479"/>
    <lineage>
        <taxon>Eukaryota</taxon>
        <taxon>Fungi</taxon>
        <taxon>Dikarya</taxon>
        <taxon>Ascomycota</taxon>
        <taxon>Pezizomycotina</taxon>
        <taxon>Dothideomycetes</taxon>
        <taxon>Pleosporomycetidae</taxon>
        <taxon>Pleosporales</taxon>
        <taxon>Pleosporineae</taxon>
        <taxon>Pleosporaceae</taxon>
        <taxon>Pyrenophora</taxon>
    </lineage>
</organism>
<dbReference type="AlphaFoldDB" id="A0A6S6W111"/>
<reference evidence="1" key="1">
    <citation type="submission" date="2021-02" db="EMBL/GenBank/DDBJ databases">
        <authorList>
            <person name="Syme A R."/>
            <person name="Syme A R."/>
            <person name="Moolhuijzen P."/>
        </authorList>
    </citation>
    <scope>NUCLEOTIDE SEQUENCE</scope>
    <source>
        <strain evidence="1">W1-1</strain>
    </source>
</reference>
<proteinExistence type="predicted"/>
<dbReference type="PROSITE" id="PS50181">
    <property type="entry name" value="FBOX"/>
    <property type="match status" value="1"/>
</dbReference>